<dbReference type="GO" id="GO:0046872">
    <property type="term" value="F:metal ion binding"/>
    <property type="evidence" value="ECO:0007669"/>
    <property type="project" value="UniProtKB-KW"/>
</dbReference>
<dbReference type="GO" id="GO:0005829">
    <property type="term" value="C:cytosol"/>
    <property type="evidence" value="ECO:0007669"/>
    <property type="project" value="TreeGrafter"/>
</dbReference>
<dbReference type="InterPro" id="IPR002637">
    <property type="entry name" value="RdgB/HAM1"/>
</dbReference>
<protein>
    <recommendedName>
        <fullName evidence="12">dITP/XTP pyrophosphatase</fullName>
        <ecNumber evidence="11">3.6.1.66</ecNumber>
    </recommendedName>
    <alternativeName>
        <fullName evidence="13">Non-canonical purine NTP pyrophosphatase</fullName>
    </alternativeName>
    <alternativeName>
        <fullName evidence="14">Non-standard purine NTP pyrophosphatase</fullName>
    </alternativeName>
    <alternativeName>
        <fullName evidence="16">Nucleoside-triphosphate diphosphatase</fullName>
    </alternativeName>
    <alternativeName>
        <fullName evidence="15">Nucleoside-triphosphate pyrophosphatase</fullName>
    </alternativeName>
</protein>
<evidence type="ECO:0000256" key="14">
    <source>
        <dbReference type="ARBA" id="ARBA00078805"/>
    </source>
</evidence>
<evidence type="ECO:0000256" key="15">
    <source>
        <dbReference type="ARBA" id="ARBA00083186"/>
    </source>
</evidence>
<keyword evidence="7" id="KW-0460">Magnesium</keyword>
<evidence type="ECO:0000256" key="1">
    <source>
        <dbReference type="ARBA" id="ARBA00001946"/>
    </source>
</evidence>
<name>A0A382XRW8_9ZZZZ</name>
<evidence type="ECO:0000256" key="6">
    <source>
        <dbReference type="ARBA" id="ARBA00022801"/>
    </source>
</evidence>
<dbReference type="SUPFAM" id="SSF52972">
    <property type="entry name" value="ITPase-like"/>
    <property type="match status" value="1"/>
</dbReference>
<evidence type="ECO:0000256" key="8">
    <source>
        <dbReference type="ARBA" id="ARBA00023080"/>
    </source>
</evidence>
<dbReference type="InterPro" id="IPR029001">
    <property type="entry name" value="ITPase-like_fam"/>
</dbReference>
<keyword evidence="6" id="KW-0378">Hydrolase</keyword>
<dbReference type="GO" id="GO:0000166">
    <property type="term" value="F:nucleotide binding"/>
    <property type="evidence" value="ECO:0007669"/>
    <property type="project" value="UniProtKB-KW"/>
</dbReference>
<dbReference type="CDD" id="cd00515">
    <property type="entry name" value="HAM1"/>
    <property type="match status" value="1"/>
</dbReference>
<accession>A0A382XRW8</accession>
<dbReference type="GO" id="GO:0035870">
    <property type="term" value="F:dITP diphosphatase activity"/>
    <property type="evidence" value="ECO:0007669"/>
    <property type="project" value="UniProtKB-ARBA"/>
</dbReference>
<evidence type="ECO:0000313" key="17">
    <source>
        <dbReference type="EMBL" id="SVD73599.1"/>
    </source>
</evidence>
<evidence type="ECO:0000256" key="7">
    <source>
        <dbReference type="ARBA" id="ARBA00022842"/>
    </source>
</evidence>
<evidence type="ECO:0000256" key="11">
    <source>
        <dbReference type="ARBA" id="ARBA00066468"/>
    </source>
</evidence>
<comment type="catalytic activity">
    <reaction evidence="10">
        <text>XTP + H2O = XMP + diphosphate + H(+)</text>
        <dbReference type="Rhea" id="RHEA:28610"/>
        <dbReference type="ChEBI" id="CHEBI:15377"/>
        <dbReference type="ChEBI" id="CHEBI:15378"/>
        <dbReference type="ChEBI" id="CHEBI:33019"/>
        <dbReference type="ChEBI" id="CHEBI:57464"/>
        <dbReference type="ChEBI" id="CHEBI:61314"/>
        <dbReference type="EC" id="3.6.1.66"/>
    </reaction>
</comment>
<comment type="similarity">
    <text evidence="2">Belongs to the HAM1 NTPase family.</text>
</comment>
<keyword evidence="4" id="KW-0479">Metal-binding</keyword>
<dbReference type="Pfam" id="PF01725">
    <property type="entry name" value="Ham1p_like"/>
    <property type="match status" value="1"/>
</dbReference>
<comment type="subunit">
    <text evidence="3">Homodimer.</text>
</comment>
<dbReference type="PANTHER" id="PTHR11067">
    <property type="entry name" value="INOSINE TRIPHOSPHATE PYROPHOSPHATASE/HAM1 PROTEIN"/>
    <property type="match status" value="1"/>
</dbReference>
<dbReference type="NCBIfam" id="TIGR00042">
    <property type="entry name" value="RdgB/HAM1 family non-canonical purine NTP pyrophosphatase"/>
    <property type="match status" value="1"/>
</dbReference>
<evidence type="ECO:0000256" key="4">
    <source>
        <dbReference type="ARBA" id="ARBA00022723"/>
    </source>
</evidence>
<dbReference type="FunFam" id="3.90.950.10:FF:000001">
    <property type="entry name" value="dITP/XTP pyrophosphatase"/>
    <property type="match status" value="1"/>
</dbReference>
<dbReference type="GO" id="GO:0009117">
    <property type="term" value="P:nucleotide metabolic process"/>
    <property type="evidence" value="ECO:0007669"/>
    <property type="project" value="UniProtKB-KW"/>
</dbReference>
<dbReference type="GO" id="GO:0036222">
    <property type="term" value="F:XTP diphosphatase activity"/>
    <property type="evidence" value="ECO:0007669"/>
    <property type="project" value="UniProtKB-ARBA"/>
</dbReference>
<gene>
    <name evidence="17" type="ORF">METZ01_LOCUS426453</name>
</gene>
<evidence type="ECO:0000256" key="10">
    <source>
        <dbReference type="ARBA" id="ARBA00052017"/>
    </source>
</evidence>
<dbReference type="PANTHER" id="PTHR11067:SF9">
    <property type="entry name" value="INOSINE TRIPHOSPHATE PYROPHOSPHATASE"/>
    <property type="match status" value="1"/>
</dbReference>
<dbReference type="AlphaFoldDB" id="A0A382XRW8"/>
<dbReference type="Gene3D" id="3.90.950.10">
    <property type="match status" value="1"/>
</dbReference>
<feature type="non-terminal residue" evidence="17">
    <location>
        <position position="178"/>
    </location>
</feature>
<evidence type="ECO:0000256" key="9">
    <source>
        <dbReference type="ARBA" id="ARBA00051875"/>
    </source>
</evidence>
<dbReference type="GO" id="GO:0009146">
    <property type="term" value="P:purine nucleoside triphosphate catabolic process"/>
    <property type="evidence" value="ECO:0007669"/>
    <property type="project" value="UniProtKB-ARBA"/>
</dbReference>
<reference evidence="17" key="1">
    <citation type="submission" date="2018-05" db="EMBL/GenBank/DDBJ databases">
        <authorList>
            <person name="Lanie J.A."/>
            <person name="Ng W.-L."/>
            <person name="Kazmierczak K.M."/>
            <person name="Andrzejewski T.M."/>
            <person name="Davidsen T.M."/>
            <person name="Wayne K.J."/>
            <person name="Tettelin H."/>
            <person name="Glass J.I."/>
            <person name="Rusch D."/>
            <person name="Podicherti R."/>
            <person name="Tsui H.-C.T."/>
            <person name="Winkler M.E."/>
        </authorList>
    </citation>
    <scope>NUCLEOTIDE SEQUENCE</scope>
</reference>
<sequence length="178" mass="19879">MYCNVNFVCIETIVLASNNLNKLQEIQVLLGNQFHVVPQHVFDISPIKETGVTFEENALLKAKTVYDIVGFPVIGDDSGLEVTALNNQPGVYSARFAGNNATDDDNIEKMLRKMNKIPLANRTARFRCVVVILGAKNIDQPVFFRGEWMGYIAKKRKGKHGFGFDPIFVDLKSNRTAA</sequence>
<evidence type="ECO:0000256" key="12">
    <source>
        <dbReference type="ARBA" id="ARBA00071289"/>
    </source>
</evidence>
<keyword evidence="5" id="KW-0547">Nucleotide-binding</keyword>
<evidence type="ECO:0000256" key="2">
    <source>
        <dbReference type="ARBA" id="ARBA00008023"/>
    </source>
</evidence>
<comment type="cofactor">
    <cofactor evidence="1">
        <name>Mg(2+)</name>
        <dbReference type="ChEBI" id="CHEBI:18420"/>
    </cofactor>
</comment>
<evidence type="ECO:0000256" key="3">
    <source>
        <dbReference type="ARBA" id="ARBA00011738"/>
    </source>
</evidence>
<dbReference type="GO" id="GO:0036220">
    <property type="term" value="F:ITP diphosphatase activity"/>
    <property type="evidence" value="ECO:0007669"/>
    <property type="project" value="UniProtKB-EC"/>
</dbReference>
<proteinExistence type="inferred from homology"/>
<comment type="catalytic activity">
    <reaction evidence="9">
        <text>dITP + H2O = dIMP + diphosphate + H(+)</text>
        <dbReference type="Rhea" id="RHEA:28342"/>
        <dbReference type="ChEBI" id="CHEBI:15377"/>
        <dbReference type="ChEBI" id="CHEBI:15378"/>
        <dbReference type="ChEBI" id="CHEBI:33019"/>
        <dbReference type="ChEBI" id="CHEBI:61194"/>
        <dbReference type="ChEBI" id="CHEBI:61382"/>
        <dbReference type="EC" id="3.6.1.66"/>
    </reaction>
</comment>
<evidence type="ECO:0000256" key="16">
    <source>
        <dbReference type="ARBA" id="ARBA00083635"/>
    </source>
</evidence>
<evidence type="ECO:0000256" key="5">
    <source>
        <dbReference type="ARBA" id="ARBA00022741"/>
    </source>
</evidence>
<dbReference type="EC" id="3.6.1.66" evidence="11"/>
<dbReference type="EMBL" id="UINC01169855">
    <property type="protein sequence ID" value="SVD73599.1"/>
    <property type="molecule type" value="Genomic_DNA"/>
</dbReference>
<evidence type="ECO:0000256" key="13">
    <source>
        <dbReference type="ARBA" id="ARBA00075987"/>
    </source>
</evidence>
<keyword evidence="8" id="KW-0546">Nucleotide metabolism</keyword>
<organism evidence="17">
    <name type="scientific">marine metagenome</name>
    <dbReference type="NCBI Taxonomy" id="408172"/>
    <lineage>
        <taxon>unclassified sequences</taxon>
        <taxon>metagenomes</taxon>
        <taxon>ecological metagenomes</taxon>
    </lineage>
</organism>